<comment type="caution">
    <text evidence="1">The sequence shown here is derived from an EMBL/GenBank/DDBJ whole genome shotgun (WGS) entry which is preliminary data.</text>
</comment>
<gene>
    <name evidence="1" type="ORF">ACN38_g3400</name>
</gene>
<evidence type="ECO:0000313" key="2">
    <source>
        <dbReference type="Proteomes" id="UP000037696"/>
    </source>
</evidence>
<accession>A0A0M8PCA6</accession>
<organism evidence="1 2">
    <name type="scientific">Penicillium nordicum</name>
    <dbReference type="NCBI Taxonomy" id="229535"/>
    <lineage>
        <taxon>Eukaryota</taxon>
        <taxon>Fungi</taxon>
        <taxon>Dikarya</taxon>
        <taxon>Ascomycota</taxon>
        <taxon>Pezizomycotina</taxon>
        <taxon>Eurotiomycetes</taxon>
        <taxon>Eurotiomycetidae</taxon>
        <taxon>Eurotiales</taxon>
        <taxon>Aspergillaceae</taxon>
        <taxon>Penicillium</taxon>
    </lineage>
</organism>
<dbReference type="EMBL" id="LHQQ01000040">
    <property type="protein sequence ID" value="KOS45684.1"/>
    <property type="molecule type" value="Genomic_DNA"/>
</dbReference>
<keyword evidence="2" id="KW-1185">Reference proteome</keyword>
<protein>
    <submittedName>
        <fullName evidence="1">Uncharacterized protein</fullName>
    </submittedName>
</protein>
<dbReference type="AlphaFoldDB" id="A0A0M8PCA6"/>
<dbReference type="Proteomes" id="UP000037696">
    <property type="component" value="Unassembled WGS sequence"/>
</dbReference>
<proteinExistence type="predicted"/>
<reference evidence="1 2" key="1">
    <citation type="submission" date="2015-08" db="EMBL/GenBank/DDBJ databases">
        <title>Genome sequencing of Penicillium nordicum.</title>
        <authorList>
            <person name="Nguyen H.D."/>
            <person name="Seifert K.A."/>
        </authorList>
    </citation>
    <scope>NUCLEOTIDE SEQUENCE [LARGE SCALE GENOMIC DNA]</scope>
    <source>
        <strain evidence="1 2">DAOMC 185683</strain>
    </source>
</reference>
<evidence type="ECO:0000313" key="1">
    <source>
        <dbReference type="EMBL" id="KOS45684.1"/>
    </source>
</evidence>
<sequence>MKTFFNYIYKNSRLLMGPYVFLTTLEYIPGIYSCTLELNYEFCRAVTIRQAHAKPARSQREGSSFLRRRIPTASFHLFFVSHFLPESPLPPRLCPSSRPTFSRSFSSLSQALHISLSAPAEPRTLSHFCYTSRFPAIPRRLVSFLRAFLLSSSIDCIGACPISHLKRGKHEQFPS</sequence>
<name>A0A0M8PCA6_9EURO</name>